<evidence type="ECO:0000259" key="2">
    <source>
        <dbReference type="PROSITE" id="PS51465"/>
    </source>
</evidence>
<sequence length="74" mass="7956">MKKPAFFLLFVLAWFSFGCGEENPPADCIDPEEAWTGPCTLEYVPVCGCNGSTYPNSCAADQAGLKSWTLGACK</sequence>
<name>A0ABS3BTB1_9BACT</name>
<proteinExistence type="predicted"/>
<accession>A0ABS3BTB1</accession>
<dbReference type="CDD" id="cd00104">
    <property type="entry name" value="KAZAL_FS"/>
    <property type="match status" value="1"/>
</dbReference>
<keyword evidence="3" id="KW-0722">Serine protease inhibitor</keyword>
<protein>
    <submittedName>
        <fullName evidence="3">Kazal-type serine protease inhibitor family protein</fullName>
    </submittedName>
</protein>
<evidence type="ECO:0000313" key="3">
    <source>
        <dbReference type="EMBL" id="MBN7802111.1"/>
    </source>
</evidence>
<dbReference type="Proteomes" id="UP000664698">
    <property type="component" value="Unassembled WGS sequence"/>
</dbReference>
<dbReference type="Gene3D" id="3.30.60.30">
    <property type="match status" value="1"/>
</dbReference>
<dbReference type="InterPro" id="IPR002350">
    <property type="entry name" value="Kazal_dom"/>
</dbReference>
<keyword evidence="4" id="KW-1185">Reference proteome</keyword>
<dbReference type="Pfam" id="PF00050">
    <property type="entry name" value="Kazal_1"/>
    <property type="match status" value="1"/>
</dbReference>
<dbReference type="SUPFAM" id="SSF100895">
    <property type="entry name" value="Kazal-type serine protease inhibitors"/>
    <property type="match status" value="1"/>
</dbReference>
<organism evidence="3 4">
    <name type="scientific">Algoriphagus aestuariicola</name>
    <dbReference type="NCBI Taxonomy" id="1852016"/>
    <lineage>
        <taxon>Bacteria</taxon>
        <taxon>Pseudomonadati</taxon>
        <taxon>Bacteroidota</taxon>
        <taxon>Cytophagia</taxon>
        <taxon>Cytophagales</taxon>
        <taxon>Cyclobacteriaceae</taxon>
        <taxon>Algoriphagus</taxon>
    </lineage>
</organism>
<keyword evidence="3" id="KW-0646">Protease inhibitor</keyword>
<dbReference type="GO" id="GO:0004867">
    <property type="term" value="F:serine-type endopeptidase inhibitor activity"/>
    <property type="evidence" value="ECO:0007669"/>
    <property type="project" value="UniProtKB-KW"/>
</dbReference>
<feature type="signal peptide" evidence="1">
    <location>
        <begin position="1"/>
        <end position="20"/>
    </location>
</feature>
<comment type="caution">
    <text evidence="3">The sequence shown here is derived from an EMBL/GenBank/DDBJ whole genome shotgun (WGS) entry which is preliminary data.</text>
</comment>
<evidence type="ECO:0000313" key="4">
    <source>
        <dbReference type="Proteomes" id="UP000664698"/>
    </source>
</evidence>
<dbReference type="RefSeq" id="WP_206570111.1">
    <property type="nucleotide sequence ID" value="NZ_JAFKCW010000003.1"/>
</dbReference>
<gene>
    <name evidence="3" type="ORF">J0A67_14650</name>
</gene>
<keyword evidence="1" id="KW-0732">Signal</keyword>
<feature type="domain" description="Kazal-like" evidence="2">
    <location>
        <begin position="22"/>
        <end position="74"/>
    </location>
</feature>
<reference evidence="3 4" key="1">
    <citation type="submission" date="2021-03" db="EMBL/GenBank/DDBJ databases">
        <title>novel species isolated from a fishpond in China.</title>
        <authorList>
            <person name="Lu H."/>
            <person name="Cai Z."/>
        </authorList>
    </citation>
    <scope>NUCLEOTIDE SEQUENCE [LARGE SCALE GENOMIC DNA]</scope>
    <source>
        <strain evidence="3 4">JCM 31546</strain>
    </source>
</reference>
<evidence type="ECO:0000256" key="1">
    <source>
        <dbReference type="SAM" id="SignalP"/>
    </source>
</evidence>
<dbReference type="PROSITE" id="PS51465">
    <property type="entry name" value="KAZAL_2"/>
    <property type="match status" value="1"/>
</dbReference>
<dbReference type="EMBL" id="JAFKCW010000003">
    <property type="protein sequence ID" value="MBN7802111.1"/>
    <property type="molecule type" value="Genomic_DNA"/>
</dbReference>
<dbReference type="PROSITE" id="PS51257">
    <property type="entry name" value="PROKAR_LIPOPROTEIN"/>
    <property type="match status" value="1"/>
</dbReference>
<dbReference type="InterPro" id="IPR036058">
    <property type="entry name" value="Kazal_dom_sf"/>
</dbReference>
<feature type="chain" id="PRO_5045481101" evidence="1">
    <location>
        <begin position="21"/>
        <end position="74"/>
    </location>
</feature>